<name>A0AA39GGZ5_SARSR</name>
<feature type="signal peptide" evidence="9">
    <location>
        <begin position="1"/>
        <end position="27"/>
    </location>
</feature>
<dbReference type="InterPro" id="IPR033121">
    <property type="entry name" value="PEPTIDASE_A1"/>
</dbReference>
<feature type="active site" evidence="6">
    <location>
        <position position="284"/>
    </location>
</feature>
<evidence type="ECO:0000256" key="2">
    <source>
        <dbReference type="ARBA" id="ARBA00022670"/>
    </source>
</evidence>
<dbReference type="PANTHER" id="PTHR47966">
    <property type="entry name" value="BETA-SITE APP-CLEAVING ENZYME, ISOFORM A-RELATED"/>
    <property type="match status" value="1"/>
</dbReference>
<dbReference type="Pfam" id="PF00026">
    <property type="entry name" value="Asp"/>
    <property type="match status" value="1"/>
</dbReference>
<dbReference type="GO" id="GO:0004190">
    <property type="term" value="F:aspartic-type endopeptidase activity"/>
    <property type="evidence" value="ECO:0007669"/>
    <property type="project" value="UniProtKB-KW"/>
</dbReference>
<dbReference type="Gene3D" id="2.40.70.10">
    <property type="entry name" value="Acid Proteases"/>
    <property type="match status" value="2"/>
</dbReference>
<comment type="similarity">
    <text evidence="1 7">Belongs to the peptidase A1 family.</text>
</comment>
<dbReference type="PROSITE" id="PS51767">
    <property type="entry name" value="PEPTIDASE_A1"/>
    <property type="match status" value="1"/>
</dbReference>
<dbReference type="PRINTS" id="PR00792">
    <property type="entry name" value="PEPSIN"/>
</dbReference>
<dbReference type="CDD" id="cd05474">
    <property type="entry name" value="SAP_like"/>
    <property type="match status" value="1"/>
</dbReference>
<evidence type="ECO:0000256" key="7">
    <source>
        <dbReference type="RuleBase" id="RU000454"/>
    </source>
</evidence>
<dbReference type="InterPro" id="IPR001969">
    <property type="entry name" value="Aspartic_peptidase_AS"/>
</dbReference>
<dbReference type="Proteomes" id="UP001175261">
    <property type="component" value="Unassembled WGS sequence"/>
</dbReference>
<evidence type="ECO:0000256" key="6">
    <source>
        <dbReference type="PIRSR" id="PIRSR601461-1"/>
    </source>
</evidence>
<protein>
    <recommendedName>
        <fullName evidence="10">Peptidase A1 domain-containing protein</fullName>
    </recommendedName>
</protein>
<dbReference type="EMBL" id="JAPDFR010000004">
    <property type="protein sequence ID" value="KAK0387165.1"/>
    <property type="molecule type" value="Genomic_DNA"/>
</dbReference>
<proteinExistence type="inferred from homology"/>
<gene>
    <name evidence="11" type="ORF">NLU13_5478</name>
</gene>
<keyword evidence="4 7" id="KW-0064">Aspartyl protease</keyword>
<evidence type="ECO:0000256" key="8">
    <source>
        <dbReference type="SAM" id="MobiDB-lite"/>
    </source>
</evidence>
<dbReference type="PANTHER" id="PTHR47966:SF65">
    <property type="entry name" value="ASPARTIC-TYPE ENDOPEPTIDASE"/>
    <property type="match status" value="1"/>
</dbReference>
<dbReference type="PROSITE" id="PS00141">
    <property type="entry name" value="ASP_PROTEASE"/>
    <property type="match status" value="1"/>
</dbReference>
<dbReference type="InterPro" id="IPR021109">
    <property type="entry name" value="Peptidase_aspartic_dom_sf"/>
</dbReference>
<feature type="active site" evidence="6">
    <location>
        <position position="82"/>
    </location>
</feature>
<evidence type="ECO:0000256" key="9">
    <source>
        <dbReference type="SAM" id="SignalP"/>
    </source>
</evidence>
<keyword evidence="5 7" id="KW-0378">Hydrolase</keyword>
<dbReference type="SUPFAM" id="SSF50630">
    <property type="entry name" value="Acid proteases"/>
    <property type="match status" value="1"/>
</dbReference>
<dbReference type="InterPro" id="IPR033876">
    <property type="entry name" value="SAP-like"/>
</dbReference>
<accession>A0AA39GGZ5</accession>
<keyword evidence="3 9" id="KW-0732">Signal</keyword>
<dbReference type="AlphaFoldDB" id="A0AA39GGZ5"/>
<sequence length="518" mass="56294">MIFVIPAVRELLLLLSNVFVLLPLVKAQVVQWDIYRRQPHSLLTRRDERTYDETIANEKGRGGYFATARIGSPGQNVTLQLDTASSDIWVPYARAGICRSEVTAGESGCHLGSFDPEKSKTFDDFMPNSFDISYIDQSYAKGDYFNDTFEISSATVENLTMGLGLQTDLAYGLLGVGYAINEASIQSAGFMYPNLPIAMQDSGLIKTVAYSLWLNDLGASTGNILFGGIDTGKFLGEMTRINVLKDQKANAYTHFAIPMTSLEATSPTGTDVLATDWPIEVILDSGTTLSYLPFELAQSVWDEVGATYNSGLEMAVLPCSHANHPGYFSFGFAGRDGPRINITMDELVIDLTNGTPPPYTSGEHEGERVCQFGIQRQYASPWTLGDTFLRSAYVVYDLENNEIGLASTDFNSTSTNVVPFKSKGANIPDATLVPNQMERSGFPKPTSTNLAAANGFQDKDKDGNDLDANTNSNGGGDNNNGNDNDEDASCMPQALSGPGLWILGLLLAHIVWDNLEQS</sequence>
<keyword evidence="2 7" id="KW-0645">Protease</keyword>
<evidence type="ECO:0000256" key="3">
    <source>
        <dbReference type="ARBA" id="ARBA00022729"/>
    </source>
</evidence>
<comment type="caution">
    <text evidence="11">The sequence shown here is derived from an EMBL/GenBank/DDBJ whole genome shotgun (WGS) entry which is preliminary data.</text>
</comment>
<evidence type="ECO:0000256" key="5">
    <source>
        <dbReference type="ARBA" id="ARBA00022801"/>
    </source>
</evidence>
<organism evidence="11 12">
    <name type="scientific">Sarocladium strictum</name>
    <name type="common">Black bundle disease fungus</name>
    <name type="synonym">Acremonium strictum</name>
    <dbReference type="NCBI Taxonomy" id="5046"/>
    <lineage>
        <taxon>Eukaryota</taxon>
        <taxon>Fungi</taxon>
        <taxon>Dikarya</taxon>
        <taxon>Ascomycota</taxon>
        <taxon>Pezizomycotina</taxon>
        <taxon>Sordariomycetes</taxon>
        <taxon>Hypocreomycetidae</taxon>
        <taxon>Hypocreales</taxon>
        <taxon>Sarocladiaceae</taxon>
        <taxon>Sarocladium</taxon>
    </lineage>
</organism>
<feature type="chain" id="PRO_5041423661" description="Peptidase A1 domain-containing protein" evidence="9">
    <location>
        <begin position="28"/>
        <end position="518"/>
    </location>
</feature>
<evidence type="ECO:0000313" key="11">
    <source>
        <dbReference type="EMBL" id="KAK0387165.1"/>
    </source>
</evidence>
<evidence type="ECO:0000256" key="1">
    <source>
        <dbReference type="ARBA" id="ARBA00007447"/>
    </source>
</evidence>
<feature type="region of interest" description="Disordered" evidence="8">
    <location>
        <begin position="435"/>
        <end position="491"/>
    </location>
</feature>
<dbReference type="InterPro" id="IPR001461">
    <property type="entry name" value="Aspartic_peptidase_A1"/>
</dbReference>
<reference evidence="11" key="1">
    <citation type="submission" date="2022-10" db="EMBL/GenBank/DDBJ databases">
        <title>Determination and structural analysis of whole genome sequence of Sarocladium strictum F4-1.</title>
        <authorList>
            <person name="Hu L."/>
            <person name="Jiang Y."/>
        </authorList>
    </citation>
    <scope>NUCLEOTIDE SEQUENCE</scope>
    <source>
        <strain evidence="11">F4-1</strain>
    </source>
</reference>
<feature type="domain" description="Peptidase A1" evidence="10">
    <location>
        <begin position="64"/>
        <end position="406"/>
    </location>
</feature>
<evidence type="ECO:0000259" key="10">
    <source>
        <dbReference type="PROSITE" id="PS51767"/>
    </source>
</evidence>
<evidence type="ECO:0000256" key="4">
    <source>
        <dbReference type="ARBA" id="ARBA00022750"/>
    </source>
</evidence>
<keyword evidence="12" id="KW-1185">Reference proteome</keyword>
<dbReference type="GO" id="GO:0006508">
    <property type="term" value="P:proteolysis"/>
    <property type="evidence" value="ECO:0007669"/>
    <property type="project" value="UniProtKB-KW"/>
</dbReference>
<evidence type="ECO:0000313" key="12">
    <source>
        <dbReference type="Proteomes" id="UP001175261"/>
    </source>
</evidence>